<proteinExistence type="predicted"/>
<evidence type="ECO:0000313" key="3">
    <source>
        <dbReference type="Proteomes" id="UP000245379"/>
    </source>
</evidence>
<sequence length="468" mass="51068">MKTKFKIIALLLFTFSACQKEIITELPINPPTGKINLTKADARAFIDSQKTIYADSNSALENLNWNEARIIDTKNGNIWKINLAGQPTFQNVKQGYRQLAIRRNLKNNEIDARILEVIPDAIYLQKEKYASQKTFTGRVFQYDLAYKLKGGQLFSGGKQIGEIGTKEQFEKQPVQGLKEINPLKGIQGKVMMMQFMESCAWYQDSYVDANGEFTVHSERICSYYGYDDGMNWGGGGNNTINQEVSTGGDGGGRSSGSEPSPPPPAPSNLPGENNNQVDPKKMMECFSQITNPNAAFVVRVYVIEPQPGTSFNVGQNSFGHVAISLSKTSGNTTITQTVGFYPTGSGLEKLDSKSRILDNGFSEYDISATYFVNRDSFQKLVDYISDPPTSYHFTDFNCSAFVYAAGQAGNIPIPDPTTAIGLSGPGGTGFAKTPAGMASALREQKINNPNSDINEGGGIMPESKGPCN</sequence>
<dbReference type="AlphaFoldDB" id="A0A317EMB0"/>
<dbReference type="Proteomes" id="UP000245379">
    <property type="component" value="Unassembled WGS sequence"/>
</dbReference>
<organism evidence="2 3">
    <name type="scientific">Pedobacter yonginense</name>
    <dbReference type="NCBI Taxonomy" id="651869"/>
    <lineage>
        <taxon>Bacteria</taxon>
        <taxon>Pseudomonadati</taxon>
        <taxon>Bacteroidota</taxon>
        <taxon>Sphingobacteriia</taxon>
        <taxon>Sphingobacteriales</taxon>
        <taxon>Sphingobacteriaceae</taxon>
        <taxon>Pedobacter</taxon>
    </lineage>
</organism>
<dbReference type="PROSITE" id="PS51257">
    <property type="entry name" value="PROKAR_LIPOPROTEIN"/>
    <property type="match status" value="1"/>
</dbReference>
<name>A0A317EMB0_9SPHI</name>
<dbReference type="RefSeq" id="WP_109926743.1">
    <property type="nucleotide sequence ID" value="NZ_QGNZ01000004.1"/>
</dbReference>
<dbReference type="EMBL" id="QGNZ01000004">
    <property type="protein sequence ID" value="PWS26178.1"/>
    <property type="molecule type" value="Genomic_DNA"/>
</dbReference>
<reference evidence="2 3" key="1">
    <citation type="submission" date="2018-05" db="EMBL/GenBank/DDBJ databases">
        <title>Pedobacter paludis sp. nov., isolated from wetland soil.</title>
        <authorList>
            <person name="Zhang Y."/>
            <person name="Wang G."/>
        </authorList>
    </citation>
    <scope>NUCLEOTIDE SEQUENCE [LARGE SCALE GENOMIC DNA]</scope>
    <source>
        <strain evidence="2 3">KCTC22721</strain>
    </source>
</reference>
<evidence type="ECO:0000256" key="1">
    <source>
        <dbReference type="SAM" id="MobiDB-lite"/>
    </source>
</evidence>
<comment type="caution">
    <text evidence="2">The sequence shown here is derived from an EMBL/GenBank/DDBJ whole genome shotgun (WGS) entry which is preliminary data.</text>
</comment>
<protein>
    <submittedName>
        <fullName evidence="2">Uncharacterized protein</fullName>
    </submittedName>
</protein>
<feature type="region of interest" description="Disordered" evidence="1">
    <location>
        <begin position="447"/>
        <end position="468"/>
    </location>
</feature>
<accession>A0A317EMB0</accession>
<gene>
    <name evidence="2" type="ORF">DHW03_15395</name>
</gene>
<feature type="region of interest" description="Disordered" evidence="1">
    <location>
        <begin position="235"/>
        <end position="278"/>
    </location>
</feature>
<evidence type="ECO:0000313" key="2">
    <source>
        <dbReference type="EMBL" id="PWS26178.1"/>
    </source>
</evidence>
<keyword evidence="3" id="KW-1185">Reference proteome</keyword>
<dbReference type="OrthoDB" id="743213at2"/>